<dbReference type="Pfam" id="PF07744">
    <property type="entry name" value="SPOC"/>
    <property type="match status" value="1"/>
</dbReference>
<feature type="compositionally biased region" description="Polar residues" evidence="2">
    <location>
        <begin position="482"/>
        <end position="494"/>
    </location>
</feature>
<dbReference type="CDD" id="cd21546">
    <property type="entry name" value="SPOC_FPA-like"/>
    <property type="match status" value="1"/>
</dbReference>
<feature type="compositionally biased region" description="Low complexity" evidence="2">
    <location>
        <begin position="439"/>
        <end position="451"/>
    </location>
</feature>
<evidence type="ECO:0000313" key="5">
    <source>
        <dbReference type="Proteomes" id="UP000295252"/>
    </source>
</evidence>
<dbReference type="AlphaFoldDB" id="A0A068TYW6"/>
<feature type="region of interest" description="Disordered" evidence="2">
    <location>
        <begin position="1"/>
        <end position="56"/>
    </location>
</feature>
<dbReference type="PANTHER" id="PTHR21494:SF2">
    <property type="entry name" value="NUCLEIC ACID BINDING PROTEIN"/>
    <property type="match status" value="1"/>
</dbReference>
<dbReference type="InterPro" id="IPR012921">
    <property type="entry name" value="SPOC_C"/>
</dbReference>
<protein>
    <recommendedName>
        <fullName evidence="3">RRM domain-containing protein</fullName>
    </recommendedName>
</protein>
<dbReference type="GO" id="GO:0003723">
    <property type="term" value="F:RNA binding"/>
    <property type="evidence" value="ECO:0007669"/>
    <property type="project" value="UniProtKB-UniRule"/>
</dbReference>
<feature type="region of interest" description="Disordered" evidence="2">
    <location>
        <begin position="972"/>
        <end position="1032"/>
    </location>
</feature>
<feature type="domain" description="RRM" evidence="3">
    <location>
        <begin position="533"/>
        <end position="605"/>
    </location>
</feature>
<evidence type="ECO:0000256" key="2">
    <source>
        <dbReference type="SAM" id="MobiDB-lite"/>
    </source>
</evidence>
<dbReference type="PROSITE" id="PS50102">
    <property type="entry name" value="RRM"/>
    <property type="match status" value="1"/>
</dbReference>
<dbReference type="Gene3D" id="3.30.70.330">
    <property type="match status" value="1"/>
</dbReference>
<dbReference type="InParanoid" id="A0A068TYW6"/>
<organism evidence="4 5">
    <name type="scientific">Coffea canephora</name>
    <name type="common">Robusta coffee</name>
    <dbReference type="NCBI Taxonomy" id="49390"/>
    <lineage>
        <taxon>Eukaryota</taxon>
        <taxon>Viridiplantae</taxon>
        <taxon>Streptophyta</taxon>
        <taxon>Embryophyta</taxon>
        <taxon>Tracheophyta</taxon>
        <taxon>Spermatophyta</taxon>
        <taxon>Magnoliopsida</taxon>
        <taxon>eudicotyledons</taxon>
        <taxon>Gunneridae</taxon>
        <taxon>Pentapetalae</taxon>
        <taxon>asterids</taxon>
        <taxon>lamiids</taxon>
        <taxon>Gentianales</taxon>
        <taxon>Rubiaceae</taxon>
        <taxon>Ixoroideae</taxon>
        <taxon>Gardenieae complex</taxon>
        <taxon>Bertiereae - Coffeeae clade</taxon>
        <taxon>Coffeeae</taxon>
        <taxon>Coffea</taxon>
    </lineage>
</organism>
<dbReference type="OMA" id="MYNWSLA"/>
<feature type="region of interest" description="Disordered" evidence="2">
    <location>
        <begin position="439"/>
        <end position="507"/>
    </location>
</feature>
<dbReference type="Proteomes" id="UP000295252">
    <property type="component" value="Chromosome II"/>
</dbReference>
<dbReference type="InterPro" id="IPR000504">
    <property type="entry name" value="RRM_dom"/>
</dbReference>
<evidence type="ECO:0000259" key="3">
    <source>
        <dbReference type="PROSITE" id="PS50102"/>
    </source>
</evidence>
<dbReference type="SMART" id="SM00360">
    <property type="entry name" value="RRM"/>
    <property type="match status" value="1"/>
</dbReference>
<dbReference type="CDD" id="cd00590">
    <property type="entry name" value="RRM_SF"/>
    <property type="match status" value="1"/>
</dbReference>
<gene>
    <name evidence="4" type="ORF">GSCOC_T00034778001</name>
</gene>
<keyword evidence="5" id="KW-1185">Reference proteome</keyword>
<dbReference type="Gramene" id="CDP01207">
    <property type="protein sequence ID" value="CDP01207"/>
    <property type="gene ID" value="GSCOC_T00034778001"/>
</dbReference>
<name>A0A068TYW6_COFCA</name>
<dbReference type="GO" id="GO:0043130">
    <property type="term" value="F:ubiquitin binding"/>
    <property type="evidence" value="ECO:0007669"/>
    <property type="project" value="TreeGrafter"/>
</dbReference>
<dbReference type="PANTHER" id="PTHR21494">
    <property type="entry name" value="ACTIVATING SIGNAL COINTEGRATOR 1 COMPLEX SUBUNIT 2 ASC-1 COMPLEX SUBUNIT P100"/>
    <property type="match status" value="1"/>
</dbReference>
<feature type="compositionally biased region" description="Pro residues" evidence="2">
    <location>
        <begin position="972"/>
        <end position="1021"/>
    </location>
</feature>
<evidence type="ECO:0000256" key="1">
    <source>
        <dbReference type="PROSITE-ProRule" id="PRU00176"/>
    </source>
</evidence>
<dbReference type="OrthoDB" id="5577209at2759"/>
<dbReference type="InterPro" id="IPR052586">
    <property type="entry name" value="ASCC2"/>
</dbReference>
<feature type="compositionally biased region" description="Pro residues" evidence="2">
    <location>
        <begin position="22"/>
        <end position="55"/>
    </location>
</feature>
<dbReference type="EMBL" id="HG739090">
    <property type="protein sequence ID" value="CDP01207.1"/>
    <property type="molecule type" value="Genomic_DNA"/>
</dbReference>
<dbReference type="Pfam" id="PF00076">
    <property type="entry name" value="RRM_1"/>
    <property type="match status" value="1"/>
</dbReference>
<evidence type="ECO:0000313" key="4">
    <source>
        <dbReference type="EMBL" id="CDP01207.1"/>
    </source>
</evidence>
<dbReference type="InterPro" id="IPR035979">
    <property type="entry name" value="RBD_domain_sf"/>
</dbReference>
<dbReference type="STRING" id="49390.A0A068TYW6"/>
<sequence>MTSAEQPLKKRKIFEQFKQSSPSPPPPPPPPPAPPSLPAPPQQQHPPPPGTPPAQPLTQEEIFRRQGNLEEIRKVYNCLKQIKCCIAQEEQEPRHLPELEQAYLYLITASRGCTSVQRIVADLIPRYASYCPTALEAAVKVVINMHNCSLALISNGEDFDGVAFETAEACIFGLVDICGAAAKEAPTSSVIQGICSAVFLSVFTFFISSFEGKDIFQIIDKESLMIQDAKEFTSEFKEKFLDEGDSKLLKLLKFRAVSFLRLFFSCPKHSLSACFELFDSTATDATNMGGHYFLRQLTNRLDDAVSYNLTRESDDEKPSLSSLGKICQGNNVGPYRHLESNLVPRNVSPVSRNCILNLVLGKDSSLKSWIFSRYRKLRASVASEIVSKITSLLDGIFESFTEQVNREETQADDNESECSQSKYVSHYLVSREHIDYHSSASPSIDSGGSRSMDFDFGGPGDSSHSRSSVPRDLLNRHIPSPITRTPGGSRSSLHGVQREKSQNPLSLGNPSMSKVVWYSDGDPAAMDVFAASKQLWLGPLGPDASEGLVRSQFEKFGPIDQFIYTPFKGFALIEYRNILDALKARENMRGRSTWGASLQIKFSDTGSGTRGDINGVAVGSTCHVYVGHVSNRWVRDEVMNEVNKVLHKGPRMATDLIGEGALLMEFDTHDEATIAMAHLRKWRNESGITLLQSHGGPADVMHFEGNKYYVNPIFLTDDELLALCNVAINNVGSIVRLTRQNISTGSCWFVECNSIETARTLLSTLRDCPEIFFQIEFSHPGKLQTQLLVKPDGNALELTSPRLKPENHGIMRQGGHAFQSNWAHVGHSGRHEVRSITPEALFVDPSHGGGHVVSSSAEQMWMYRKPEAELHSGPRSIPHISAPTVGPSIAPPLPVQTPYFRPLNFPPNSSWDVRGLNNHMPINPISPRVMPNIHRNPIPPPFIPASVTPLAQFHGNSMPSFDQMFSVPAVTPPPLIAPLPPSQPDVQPPLPPSQPPPPPPPPYSQPPVAPPPPTSPPPLPPSVSSSSEYGMQSNVQHKWQGTLSKSGIHYCTIYAQRVDSDICKYSDGMVEPTEWPIKLDMTKRTDFRHVKTTFSNTPPHRREICWLLPSSQDDNKGFQDFVVYLQQRQCAGVIKIPAMKSMWARLLFILPYSPDVCSMLSIAPNPSLCLLGLVLPKETNFEWV</sequence>
<accession>A0A068TYW6</accession>
<dbReference type="PhylomeDB" id="A0A068TYW6"/>
<dbReference type="SUPFAM" id="SSF54928">
    <property type="entry name" value="RNA-binding domain, RBD"/>
    <property type="match status" value="1"/>
</dbReference>
<dbReference type="FunCoup" id="A0A068TYW6">
    <property type="interactions" value="1733"/>
</dbReference>
<dbReference type="InterPro" id="IPR012677">
    <property type="entry name" value="Nucleotide-bd_a/b_plait_sf"/>
</dbReference>
<proteinExistence type="predicted"/>
<reference evidence="5" key="1">
    <citation type="journal article" date="2014" name="Science">
        <title>The coffee genome provides insight into the convergent evolution of caffeine biosynthesis.</title>
        <authorList>
            <person name="Denoeud F."/>
            <person name="Carretero-Paulet L."/>
            <person name="Dereeper A."/>
            <person name="Droc G."/>
            <person name="Guyot R."/>
            <person name="Pietrella M."/>
            <person name="Zheng C."/>
            <person name="Alberti A."/>
            <person name="Anthony F."/>
            <person name="Aprea G."/>
            <person name="Aury J.M."/>
            <person name="Bento P."/>
            <person name="Bernard M."/>
            <person name="Bocs S."/>
            <person name="Campa C."/>
            <person name="Cenci A."/>
            <person name="Combes M.C."/>
            <person name="Crouzillat D."/>
            <person name="Da Silva C."/>
            <person name="Daddiego L."/>
            <person name="De Bellis F."/>
            <person name="Dussert S."/>
            <person name="Garsmeur O."/>
            <person name="Gayraud T."/>
            <person name="Guignon V."/>
            <person name="Jahn K."/>
            <person name="Jamilloux V."/>
            <person name="Joet T."/>
            <person name="Labadie K."/>
            <person name="Lan T."/>
            <person name="Leclercq J."/>
            <person name="Lepelley M."/>
            <person name="Leroy T."/>
            <person name="Li L.T."/>
            <person name="Librado P."/>
            <person name="Lopez L."/>
            <person name="Munoz A."/>
            <person name="Noel B."/>
            <person name="Pallavicini A."/>
            <person name="Perrotta G."/>
            <person name="Poncet V."/>
            <person name="Pot D."/>
            <person name="Priyono X."/>
            <person name="Rigoreau M."/>
            <person name="Rouard M."/>
            <person name="Rozas J."/>
            <person name="Tranchant-Dubreuil C."/>
            <person name="VanBuren R."/>
            <person name="Zhang Q."/>
            <person name="Andrade A.C."/>
            <person name="Argout X."/>
            <person name="Bertrand B."/>
            <person name="de Kochko A."/>
            <person name="Graziosi G."/>
            <person name="Henry R.J."/>
            <person name="Jayarama X."/>
            <person name="Ming R."/>
            <person name="Nagai C."/>
            <person name="Rounsley S."/>
            <person name="Sankoff D."/>
            <person name="Giuliano G."/>
            <person name="Albert V.A."/>
            <person name="Wincker P."/>
            <person name="Lashermes P."/>
        </authorList>
    </citation>
    <scope>NUCLEOTIDE SEQUENCE [LARGE SCALE GENOMIC DNA]</scope>
    <source>
        <strain evidence="5">cv. DH200-94</strain>
    </source>
</reference>
<keyword evidence="1" id="KW-0694">RNA-binding</keyword>